<keyword evidence="10" id="KW-0961">Cell wall biogenesis/degradation</keyword>
<dbReference type="GO" id="GO:0102210">
    <property type="term" value="F:rhamnogalacturonan endolyase activity"/>
    <property type="evidence" value="ECO:0007669"/>
    <property type="project" value="UniProtKB-EC"/>
</dbReference>
<dbReference type="Proteomes" id="UP000305067">
    <property type="component" value="Unassembled WGS sequence"/>
</dbReference>
<comment type="catalytic activity">
    <reaction evidence="1">
        <text>Endotype eliminative cleavage of L-alpha-rhamnopyranosyl-(1-&gt;4)-alpha-D-galactopyranosyluronic acid bonds of rhamnogalacturonan I domains in ramified hairy regions of pectin leaving L-rhamnopyranose at the reducing end and 4-deoxy-4,5-unsaturated D-galactopyranosyluronic acid at the non-reducing end.</text>
        <dbReference type="EC" id="4.2.2.23"/>
    </reaction>
</comment>
<dbReference type="EC" id="4.2.2.23" evidence="4"/>
<keyword evidence="8 15" id="KW-0456">Lyase</keyword>
<dbReference type="InterPro" id="IPR011013">
    <property type="entry name" value="Gal_mutarotase_sf_dom"/>
</dbReference>
<organism evidence="15 16">
    <name type="scientific">Pterulicium gracile</name>
    <dbReference type="NCBI Taxonomy" id="1884261"/>
    <lineage>
        <taxon>Eukaryota</taxon>
        <taxon>Fungi</taxon>
        <taxon>Dikarya</taxon>
        <taxon>Basidiomycota</taxon>
        <taxon>Agaricomycotina</taxon>
        <taxon>Agaricomycetes</taxon>
        <taxon>Agaricomycetidae</taxon>
        <taxon>Agaricales</taxon>
        <taxon>Pleurotineae</taxon>
        <taxon>Pterulaceae</taxon>
        <taxon>Pterulicium</taxon>
    </lineage>
</organism>
<feature type="domain" description="Rhamnogalacturonan lyase" evidence="14">
    <location>
        <begin position="222"/>
        <end position="295"/>
    </location>
</feature>
<keyword evidence="11" id="KW-0624">Polysaccharide degradation</keyword>
<dbReference type="CDD" id="cd10316">
    <property type="entry name" value="RGL4_M"/>
    <property type="match status" value="1"/>
</dbReference>
<evidence type="ECO:0000256" key="6">
    <source>
        <dbReference type="ARBA" id="ARBA00022729"/>
    </source>
</evidence>
<evidence type="ECO:0000256" key="7">
    <source>
        <dbReference type="ARBA" id="ARBA00023157"/>
    </source>
</evidence>
<accession>A0A5C3QJJ5</accession>
<evidence type="ECO:0000313" key="16">
    <source>
        <dbReference type="Proteomes" id="UP000305067"/>
    </source>
</evidence>
<dbReference type="GO" id="GO:0045490">
    <property type="term" value="P:pectin catabolic process"/>
    <property type="evidence" value="ECO:0007669"/>
    <property type="project" value="TreeGrafter"/>
</dbReference>
<evidence type="ECO:0000256" key="10">
    <source>
        <dbReference type="ARBA" id="ARBA00023316"/>
    </source>
</evidence>
<dbReference type="SUPFAM" id="SSF49452">
    <property type="entry name" value="Starch-binding domain-like"/>
    <property type="match status" value="1"/>
</dbReference>
<dbReference type="InterPro" id="IPR016590">
    <property type="entry name" value="Rhamnogalacturonase_B"/>
</dbReference>
<dbReference type="Pfam" id="PF14686">
    <property type="entry name" value="fn3_3"/>
    <property type="match status" value="1"/>
</dbReference>
<evidence type="ECO:0000259" key="13">
    <source>
        <dbReference type="Pfam" id="PF14683"/>
    </source>
</evidence>
<dbReference type="GO" id="GO:0005576">
    <property type="term" value="C:extracellular region"/>
    <property type="evidence" value="ECO:0007669"/>
    <property type="project" value="UniProtKB-SubCell"/>
</dbReference>
<evidence type="ECO:0000256" key="5">
    <source>
        <dbReference type="ARBA" id="ARBA00022525"/>
    </source>
</evidence>
<evidence type="ECO:0000256" key="11">
    <source>
        <dbReference type="ARBA" id="ARBA00023326"/>
    </source>
</evidence>
<dbReference type="GO" id="GO:0030246">
    <property type="term" value="F:carbohydrate binding"/>
    <property type="evidence" value="ECO:0007669"/>
    <property type="project" value="InterPro"/>
</dbReference>
<evidence type="ECO:0000256" key="1">
    <source>
        <dbReference type="ARBA" id="ARBA00001324"/>
    </source>
</evidence>
<feature type="domain" description="Rhamnogalacturonase B N-terminal" evidence="12">
    <location>
        <begin position="1"/>
        <end position="216"/>
    </location>
</feature>
<keyword evidence="6" id="KW-0732">Signal</keyword>
<comment type="subcellular location">
    <subcellularLocation>
        <location evidence="2">Secreted</location>
    </subcellularLocation>
</comment>
<comment type="similarity">
    <text evidence="3">Belongs to the polysaccharide lyase 4 family.</text>
</comment>
<dbReference type="InterPro" id="IPR014718">
    <property type="entry name" value="GH-type_carb-bd"/>
</dbReference>
<gene>
    <name evidence="15" type="ORF">BDV98DRAFT_115113</name>
</gene>
<reference evidence="15 16" key="1">
    <citation type="journal article" date="2019" name="Nat. Ecol. Evol.">
        <title>Megaphylogeny resolves global patterns of mushroom evolution.</title>
        <authorList>
            <person name="Varga T."/>
            <person name="Krizsan K."/>
            <person name="Foldi C."/>
            <person name="Dima B."/>
            <person name="Sanchez-Garcia M."/>
            <person name="Sanchez-Ramirez S."/>
            <person name="Szollosi G.J."/>
            <person name="Szarkandi J.G."/>
            <person name="Papp V."/>
            <person name="Albert L."/>
            <person name="Andreopoulos W."/>
            <person name="Angelini C."/>
            <person name="Antonin V."/>
            <person name="Barry K.W."/>
            <person name="Bougher N.L."/>
            <person name="Buchanan P."/>
            <person name="Buyck B."/>
            <person name="Bense V."/>
            <person name="Catcheside P."/>
            <person name="Chovatia M."/>
            <person name="Cooper J."/>
            <person name="Damon W."/>
            <person name="Desjardin D."/>
            <person name="Finy P."/>
            <person name="Geml J."/>
            <person name="Haridas S."/>
            <person name="Hughes K."/>
            <person name="Justo A."/>
            <person name="Karasinski D."/>
            <person name="Kautmanova I."/>
            <person name="Kiss B."/>
            <person name="Kocsube S."/>
            <person name="Kotiranta H."/>
            <person name="LaButti K.M."/>
            <person name="Lechner B.E."/>
            <person name="Liimatainen K."/>
            <person name="Lipzen A."/>
            <person name="Lukacs Z."/>
            <person name="Mihaltcheva S."/>
            <person name="Morgado L.N."/>
            <person name="Niskanen T."/>
            <person name="Noordeloos M.E."/>
            <person name="Ohm R.A."/>
            <person name="Ortiz-Santana B."/>
            <person name="Ovrebo C."/>
            <person name="Racz N."/>
            <person name="Riley R."/>
            <person name="Savchenko A."/>
            <person name="Shiryaev A."/>
            <person name="Soop K."/>
            <person name="Spirin V."/>
            <person name="Szebenyi C."/>
            <person name="Tomsovsky M."/>
            <person name="Tulloss R.E."/>
            <person name="Uehling J."/>
            <person name="Grigoriev I.V."/>
            <person name="Vagvolgyi C."/>
            <person name="Papp T."/>
            <person name="Martin F.M."/>
            <person name="Miettinen O."/>
            <person name="Hibbett D.S."/>
            <person name="Nagy L.G."/>
        </authorList>
    </citation>
    <scope>NUCLEOTIDE SEQUENCE [LARGE SCALE GENOMIC DNA]</scope>
    <source>
        <strain evidence="15 16">CBS 309.79</strain>
    </source>
</reference>
<dbReference type="CDD" id="cd10317">
    <property type="entry name" value="RGL4_C"/>
    <property type="match status" value="1"/>
</dbReference>
<evidence type="ECO:0000313" key="15">
    <source>
        <dbReference type="EMBL" id="TFL00409.1"/>
    </source>
</evidence>
<name>A0A5C3QJJ5_9AGAR</name>
<dbReference type="InterPro" id="IPR029411">
    <property type="entry name" value="RG-lyase_III"/>
</dbReference>
<dbReference type="Gene3D" id="2.60.40.1120">
    <property type="entry name" value="Carboxypeptidase-like, regulatory domain"/>
    <property type="match status" value="1"/>
</dbReference>
<dbReference type="Pfam" id="PF09284">
    <property type="entry name" value="RhgB_N"/>
    <property type="match status" value="1"/>
</dbReference>
<dbReference type="STRING" id="1884261.A0A5C3QJJ5"/>
<dbReference type="AlphaFoldDB" id="A0A5C3QJJ5"/>
<dbReference type="PANTHER" id="PTHR36574">
    <property type="entry name" value="RHAMNOGALACTURONATE LYASE-RELATED"/>
    <property type="match status" value="1"/>
</dbReference>
<evidence type="ECO:0000256" key="9">
    <source>
        <dbReference type="ARBA" id="ARBA00023277"/>
    </source>
</evidence>
<evidence type="ECO:0000259" key="14">
    <source>
        <dbReference type="Pfam" id="PF14686"/>
    </source>
</evidence>
<evidence type="ECO:0000256" key="3">
    <source>
        <dbReference type="ARBA" id="ARBA00010418"/>
    </source>
</evidence>
<dbReference type="Pfam" id="PF14683">
    <property type="entry name" value="CBM-like"/>
    <property type="match status" value="1"/>
</dbReference>
<evidence type="ECO:0000259" key="12">
    <source>
        <dbReference type="Pfam" id="PF09284"/>
    </source>
</evidence>
<proteinExistence type="inferred from homology"/>
<dbReference type="SUPFAM" id="SSF49785">
    <property type="entry name" value="Galactose-binding domain-like"/>
    <property type="match status" value="1"/>
</dbReference>
<sequence length="472" mass="49926">MKFNNIEAQDGSKRSHIASGIGATCTVALTGTSNNFIRISCTAGSITHYYIAQNGVAAIHMATYASAPLPVGELRYIARLRRSTITNGFPAATTDGGSAIEGSDVFLVNGQTRSKFYSSRQFIDDAVKGVSGPGIAIHMVVDPPRGFEGSSGGPFFRDIDNQIGDVNELYFYMHSGHTQTENFRTGLKGPYSLIFTTGSVPAVPNYGFYDSLGLTGWLAQSGRGRVTGKATGTNVPQYVVVAWSNANAQYWTRAATDGSFTSPYMKPGTYTMTLYKIELAVATASVTVSGGGTTTSNIVSTEPARSAIFQLGDYDGTPRGFINADKIEWQHPSDSRMTTPWARSVAVSSGAGAVPMAIFKDLGSLTLTFSLSSSQIGARVFEIATTLAFAGGRPVITVNNSWTSSIPAAPSQPDSRGVTRGTWRGNNILYTYNIPSGVLVSGSNTVSIGVASGSSGAQFLSPNVVLDMLRLY</sequence>
<dbReference type="EMBL" id="ML178829">
    <property type="protein sequence ID" value="TFL00409.1"/>
    <property type="molecule type" value="Genomic_DNA"/>
</dbReference>
<dbReference type="SUPFAM" id="SSF74650">
    <property type="entry name" value="Galactose mutarotase-like"/>
    <property type="match status" value="1"/>
</dbReference>
<keyword evidence="7" id="KW-1015">Disulfide bond</keyword>
<evidence type="ECO:0000256" key="4">
    <source>
        <dbReference type="ARBA" id="ARBA00012437"/>
    </source>
</evidence>
<evidence type="ECO:0000256" key="8">
    <source>
        <dbReference type="ARBA" id="ARBA00023239"/>
    </source>
</evidence>
<dbReference type="Gene3D" id="2.60.120.260">
    <property type="entry name" value="Galactose-binding domain-like"/>
    <property type="match status" value="1"/>
</dbReference>
<dbReference type="PANTHER" id="PTHR36574:SF1">
    <property type="entry name" value="RHAMNOGALACTURONATE LYASE-RELATED"/>
    <property type="match status" value="1"/>
</dbReference>
<keyword evidence="16" id="KW-1185">Reference proteome</keyword>
<dbReference type="InterPro" id="IPR029413">
    <property type="entry name" value="RG-lyase_II"/>
</dbReference>
<dbReference type="GO" id="GO:0071555">
    <property type="term" value="P:cell wall organization"/>
    <property type="evidence" value="ECO:0007669"/>
    <property type="project" value="UniProtKB-KW"/>
</dbReference>
<dbReference type="InterPro" id="IPR015364">
    <property type="entry name" value="RhgB_N"/>
</dbReference>
<dbReference type="InterPro" id="IPR008979">
    <property type="entry name" value="Galactose-bd-like_sf"/>
</dbReference>
<feature type="domain" description="Rhamnogalacturonan lyase" evidence="13">
    <location>
        <begin position="308"/>
        <end position="471"/>
    </location>
</feature>
<keyword evidence="9" id="KW-0119">Carbohydrate metabolism</keyword>
<dbReference type="OrthoDB" id="114708at2759"/>
<dbReference type="Gene3D" id="2.70.98.10">
    <property type="match status" value="1"/>
</dbReference>
<dbReference type="InterPro" id="IPR013784">
    <property type="entry name" value="Carb-bd-like_fold"/>
</dbReference>
<protein>
    <recommendedName>
        <fullName evidence="4">rhamnogalacturonan endolyase</fullName>
        <ecNumber evidence="4">4.2.2.23</ecNumber>
    </recommendedName>
</protein>
<keyword evidence="5" id="KW-0964">Secreted</keyword>
<evidence type="ECO:0000256" key="2">
    <source>
        <dbReference type="ARBA" id="ARBA00004613"/>
    </source>
</evidence>